<accession>A0ABQ0XQW1</accession>
<dbReference type="Proteomes" id="UP000321040">
    <property type="component" value="Unassembled WGS sequence"/>
</dbReference>
<evidence type="ECO:0000313" key="1">
    <source>
        <dbReference type="EMBL" id="GEP82679.1"/>
    </source>
</evidence>
<gene>
    <name evidence="1" type="ORF">SKL01_18570</name>
</gene>
<name>A0ABQ0XQW1_9STAP</name>
<evidence type="ECO:0000313" key="2">
    <source>
        <dbReference type="Proteomes" id="UP000321040"/>
    </source>
</evidence>
<proteinExistence type="predicted"/>
<dbReference type="EMBL" id="BKAQ01000015">
    <property type="protein sequence ID" value="GEP82679.1"/>
    <property type="molecule type" value="Genomic_DNA"/>
</dbReference>
<keyword evidence="2" id="KW-1185">Reference proteome</keyword>
<reference evidence="1 2" key="1">
    <citation type="submission" date="2019-07" db="EMBL/GenBank/DDBJ databases">
        <title>Whole genome shotgun sequence of Staphylococcus kloosii NBRC 109624.</title>
        <authorList>
            <person name="Hosoyama A."/>
            <person name="Uohara A."/>
            <person name="Ohji S."/>
            <person name="Ichikawa N."/>
        </authorList>
    </citation>
    <scope>NUCLEOTIDE SEQUENCE [LARGE SCALE GENOMIC DNA]</scope>
    <source>
        <strain evidence="1 2">NBRC 109624</strain>
    </source>
</reference>
<comment type="caution">
    <text evidence="1">The sequence shown here is derived from an EMBL/GenBank/DDBJ whole genome shotgun (WGS) entry which is preliminary data.</text>
</comment>
<organism evidence="1 2">
    <name type="scientific">Staphylococcus kloosii</name>
    <dbReference type="NCBI Taxonomy" id="29384"/>
    <lineage>
        <taxon>Bacteria</taxon>
        <taxon>Bacillati</taxon>
        <taxon>Bacillota</taxon>
        <taxon>Bacilli</taxon>
        <taxon>Bacillales</taxon>
        <taxon>Staphylococcaceae</taxon>
        <taxon>Staphylococcus</taxon>
    </lineage>
</organism>
<protein>
    <submittedName>
        <fullName evidence="1">Uncharacterized protein</fullName>
    </submittedName>
</protein>
<sequence>MGFLVAQTPLGGLAKQETGHPPVYSRPNDQATYNYGIYGLYRYARLTSCVFFCLNKNYE</sequence>